<evidence type="ECO:0000256" key="1">
    <source>
        <dbReference type="SAM" id="MobiDB-lite"/>
    </source>
</evidence>
<protein>
    <submittedName>
        <fullName evidence="2">Uncharacterized protein</fullName>
    </submittedName>
</protein>
<gene>
    <name evidence="2" type="ORF">ADN00_01505</name>
</gene>
<keyword evidence="3" id="KW-1185">Reference proteome</keyword>
<dbReference type="STRING" id="1134406.ADN00_01505"/>
<sequence>MVFFLTRGADWLRQDADPTPSPSQHAGKGISGRGFGFMGRTAVRPHERSRASTPRHLPWLAGEGRDGVYVLPTLLINYGIVGFRAAIMPFTFTNPPAAQADLQVCFWVG</sequence>
<dbReference type="Proteomes" id="UP000050417">
    <property type="component" value="Unassembled WGS sequence"/>
</dbReference>
<feature type="region of interest" description="Disordered" evidence="1">
    <location>
        <begin position="13"/>
        <end position="38"/>
    </location>
</feature>
<reference evidence="2 3" key="1">
    <citation type="submission" date="2015-07" db="EMBL/GenBank/DDBJ databases">
        <title>Genome sequence of Ornatilinea apprima DSM 23815.</title>
        <authorList>
            <person name="Hemp J."/>
            <person name="Ward L.M."/>
            <person name="Pace L.A."/>
            <person name="Fischer W.W."/>
        </authorList>
    </citation>
    <scope>NUCLEOTIDE SEQUENCE [LARGE SCALE GENOMIC DNA]</scope>
    <source>
        <strain evidence="2 3">P3M-1</strain>
    </source>
</reference>
<name>A0A0P6XK52_9CHLR</name>
<organism evidence="2 3">
    <name type="scientific">Ornatilinea apprima</name>
    <dbReference type="NCBI Taxonomy" id="1134406"/>
    <lineage>
        <taxon>Bacteria</taxon>
        <taxon>Bacillati</taxon>
        <taxon>Chloroflexota</taxon>
        <taxon>Anaerolineae</taxon>
        <taxon>Anaerolineales</taxon>
        <taxon>Anaerolineaceae</taxon>
        <taxon>Ornatilinea</taxon>
    </lineage>
</organism>
<evidence type="ECO:0000313" key="3">
    <source>
        <dbReference type="Proteomes" id="UP000050417"/>
    </source>
</evidence>
<dbReference type="AlphaFoldDB" id="A0A0P6XK52"/>
<comment type="caution">
    <text evidence="2">The sequence shown here is derived from an EMBL/GenBank/DDBJ whole genome shotgun (WGS) entry which is preliminary data.</text>
</comment>
<proteinExistence type="predicted"/>
<accession>A0A0P6XK52</accession>
<evidence type="ECO:0000313" key="2">
    <source>
        <dbReference type="EMBL" id="KPL80547.1"/>
    </source>
</evidence>
<dbReference type="EMBL" id="LGCL01000004">
    <property type="protein sequence ID" value="KPL80547.1"/>
    <property type="molecule type" value="Genomic_DNA"/>
</dbReference>